<dbReference type="Gene3D" id="3.30.870.10">
    <property type="entry name" value="Endonuclease Chain A"/>
    <property type="match status" value="2"/>
</dbReference>
<keyword evidence="4" id="KW-1185">Reference proteome</keyword>
<evidence type="ECO:0000313" key="4">
    <source>
        <dbReference type="Proteomes" id="UP000243207"/>
    </source>
</evidence>
<protein>
    <submittedName>
        <fullName evidence="3">Phosphatidylserine/phosphatidylglycerophosphate/cardiolipin synthase</fullName>
    </submittedName>
</protein>
<dbReference type="GO" id="GO:0032049">
    <property type="term" value="P:cardiolipin biosynthetic process"/>
    <property type="evidence" value="ECO:0007669"/>
    <property type="project" value="UniProtKB-ARBA"/>
</dbReference>
<dbReference type="GO" id="GO:0016020">
    <property type="term" value="C:membrane"/>
    <property type="evidence" value="ECO:0007669"/>
    <property type="project" value="TreeGrafter"/>
</dbReference>
<dbReference type="InterPro" id="IPR001736">
    <property type="entry name" value="PLipase_D/transphosphatidylase"/>
</dbReference>
<dbReference type="InterPro" id="IPR025202">
    <property type="entry name" value="PLD-like_dom"/>
</dbReference>
<dbReference type="SUPFAM" id="SSF56024">
    <property type="entry name" value="Phospholipase D/nuclease"/>
    <property type="match status" value="2"/>
</dbReference>
<gene>
    <name evidence="3" type="ORF">SAMN05216421_0590</name>
</gene>
<dbReference type="CDD" id="cd09159">
    <property type="entry name" value="PLDc_ybhO_like_2"/>
    <property type="match status" value="1"/>
</dbReference>
<dbReference type="Proteomes" id="UP000243207">
    <property type="component" value="Chromosome I"/>
</dbReference>
<dbReference type="STRING" id="487184.SAMN05216421_0590"/>
<reference evidence="4" key="1">
    <citation type="submission" date="2016-10" db="EMBL/GenBank/DDBJ databases">
        <authorList>
            <person name="Varghese N."/>
            <person name="Submissions S."/>
        </authorList>
    </citation>
    <scope>NUCLEOTIDE SEQUENCE [LARGE SCALE GENOMIC DNA]</scope>
    <source>
        <strain evidence="4">NRRL B-51270</strain>
    </source>
</reference>
<dbReference type="EMBL" id="LT629736">
    <property type="protein sequence ID" value="SDR93129.1"/>
    <property type="molecule type" value="Genomic_DNA"/>
</dbReference>
<feature type="region of interest" description="Disordered" evidence="1">
    <location>
        <begin position="174"/>
        <end position="195"/>
    </location>
</feature>
<dbReference type="GO" id="GO:0008808">
    <property type="term" value="F:cardiolipin synthase activity"/>
    <property type="evidence" value="ECO:0007669"/>
    <property type="project" value="TreeGrafter"/>
</dbReference>
<proteinExistence type="predicted"/>
<organism evidence="3 4">
    <name type="scientific">Halopseudomonas xinjiangensis</name>
    <dbReference type="NCBI Taxonomy" id="487184"/>
    <lineage>
        <taxon>Bacteria</taxon>
        <taxon>Pseudomonadati</taxon>
        <taxon>Pseudomonadota</taxon>
        <taxon>Gammaproteobacteria</taxon>
        <taxon>Pseudomonadales</taxon>
        <taxon>Pseudomonadaceae</taxon>
        <taxon>Halopseudomonas</taxon>
    </lineage>
</organism>
<sequence>MAGPVYPWRKDNRFELLIDGTVFFPRIIREMEQACRTIDVELYLVSSGESSDRVIATLIEAVERGVRVRCLLDSLGSHEMDSDDRQRLLDAGVELRFYNPLRLFHWVGNFHRDHRKLLLVDEQLAFVGGTGFTDEFCQPVEGGFCPWHEQMLAVQGPVVSDWLDLFERQWKASGSGWRRKPTGTGKASIPRTPETGDGWARVTYADASSQQEVLQSLFATVARAERRVWLATPYFLPAWRVRRSLMRAARRGVDVRLLLSGPKHDHPSIRYAGQRFYARLLRSGVRIYEFQPRFLHLKTVLVDDWVSLGSCNFDNWSLHWNLEANQNAIDSALAQAVQQSFEVDFQDSFEWTRAAWKSLSLWHRLKIRVWSSLNRLVSIWFSIRR</sequence>
<dbReference type="RefSeq" id="WP_093391741.1">
    <property type="nucleotide sequence ID" value="NZ_LT629736.1"/>
</dbReference>
<dbReference type="OrthoDB" id="9762009at2"/>
<dbReference type="PANTHER" id="PTHR21248:SF23">
    <property type="entry name" value="CARDIOLIPIN SYNTHASE B"/>
    <property type="match status" value="1"/>
</dbReference>
<dbReference type="SMART" id="SM00155">
    <property type="entry name" value="PLDc"/>
    <property type="match status" value="2"/>
</dbReference>
<evidence type="ECO:0000256" key="1">
    <source>
        <dbReference type="SAM" id="MobiDB-lite"/>
    </source>
</evidence>
<name>A0A1H1N4N0_9GAMM</name>
<dbReference type="Pfam" id="PF13091">
    <property type="entry name" value="PLDc_2"/>
    <property type="match status" value="2"/>
</dbReference>
<dbReference type="AlphaFoldDB" id="A0A1H1N4N0"/>
<dbReference type="CDD" id="cd09110">
    <property type="entry name" value="PLDc_CLS_1"/>
    <property type="match status" value="1"/>
</dbReference>
<dbReference type="PANTHER" id="PTHR21248">
    <property type="entry name" value="CARDIOLIPIN SYNTHASE"/>
    <property type="match status" value="1"/>
</dbReference>
<evidence type="ECO:0000313" key="3">
    <source>
        <dbReference type="EMBL" id="SDR93129.1"/>
    </source>
</evidence>
<accession>A0A1H1N4N0</accession>
<evidence type="ECO:0000259" key="2">
    <source>
        <dbReference type="PROSITE" id="PS50035"/>
    </source>
</evidence>
<feature type="domain" description="PLD phosphodiesterase" evidence="2">
    <location>
        <begin position="109"/>
        <end position="136"/>
    </location>
</feature>
<dbReference type="PROSITE" id="PS50035">
    <property type="entry name" value="PLD"/>
    <property type="match status" value="1"/>
</dbReference>